<evidence type="ECO:0000256" key="4">
    <source>
        <dbReference type="ARBA" id="ARBA00022980"/>
    </source>
</evidence>
<dbReference type="NCBIfam" id="TIGR03654">
    <property type="entry name" value="L6_bact"/>
    <property type="match status" value="1"/>
</dbReference>
<dbReference type="GO" id="GO:0002181">
    <property type="term" value="P:cytoplasmic translation"/>
    <property type="evidence" value="ECO:0007669"/>
    <property type="project" value="TreeGrafter"/>
</dbReference>
<organism evidence="10 11">
    <name type="scientific">Pseudocalidococcus azoricus BACA0444</name>
    <dbReference type="NCBI Taxonomy" id="2918990"/>
    <lineage>
        <taxon>Bacteria</taxon>
        <taxon>Bacillati</taxon>
        <taxon>Cyanobacteriota</taxon>
        <taxon>Cyanophyceae</taxon>
        <taxon>Acaryochloridales</taxon>
        <taxon>Thermosynechococcaceae</taxon>
        <taxon>Pseudocalidococcus</taxon>
        <taxon>Pseudocalidococcus azoricus</taxon>
    </lineage>
</organism>
<dbReference type="InterPro" id="IPR019906">
    <property type="entry name" value="Ribosomal_uL6_bac-type"/>
</dbReference>
<evidence type="ECO:0000256" key="6">
    <source>
        <dbReference type="HAMAP-Rule" id="MF_01365"/>
    </source>
</evidence>
<evidence type="ECO:0000256" key="8">
    <source>
        <dbReference type="RuleBase" id="RU003870"/>
    </source>
</evidence>
<dbReference type="SUPFAM" id="SSF56053">
    <property type="entry name" value="Ribosomal protein L6"/>
    <property type="match status" value="2"/>
</dbReference>
<protein>
    <recommendedName>
        <fullName evidence="6">Large ribosomal subunit protein uL6</fullName>
    </recommendedName>
</protein>
<dbReference type="InterPro" id="IPR000702">
    <property type="entry name" value="Ribosomal_uL6-like"/>
</dbReference>
<keyword evidence="5 6" id="KW-0687">Ribonucleoprotein</keyword>
<dbReference type="InterPro" id="IPR002358">
    <property type="entry name" value="Ribosomal_uL6_CS"/>
</dbReference>
<name>A0AAE4FNR4_9CYAN</name>
<dbReference type="PANTHER" id="PTHR11655">
    <property type="entry name" value="60S/50S RIBOSOMAL PROTEIN L6/L9"/>
    <property type="match status" value="1"/>
</dbReference>
<dbReference type="Pfam" id="PF00347">
    <property type="entry name" value="Ribosomal_L6"/>
    <property type="match status" value="2"/>
</dbReference>
<dbReference type="FunFam" id="3.90.930.12:FF:000002">
    <property type="entry name" value="50S ribosomal protein L6"/>
    <property type="match status" value="1"/>
</dbReference>
<evidence type="ECO:0000256" key="7">
    <source>
        <dbReference type="RuleBase" id="RU003869"/>
    </source>
</evidence>
<evidence type="ECO:0000256" key="1">
    <source>
        <dbReference type="ARBA" id="ARBA00009356"/>
    </source>
</evidence>
<sequence>MSRIGKRPIPLPDKVSLALAGQEVTVKGPKGQLSRVLPAEVEVRQEGSTILVNRRDESRPARQRHGLCRTLVANMVEGVAQGFSKKLEIQGIGYRANLQGTKLVLSVGYSHPVEIEPPSGISFELEDNTGKKVTQGTLILVSGIDKEQVGNLAAQIRGVRPPEPYKGKGIRYVGEAVRRKVGKTGKK</sequence>
<comment type="subunit">
    <text evidence="6">Part of the 50S ribosomal subunit.</text>
</comment>
<dbReference type="PIRSF" id="PIRSF002162">
    <property type="entry name" value="Ribosomal_L6"/>
    <property type="match status" value="1"/>
</dbReference>
<keyword evidence="11" id="KW-1185">Reference proteome</keyword>
<dbReference type="Gene3D" id="3.90.930.12">
    <property type="entry name" value="Ribosomal protein L6, alpha-beta domain"/>
    <property type="match status" value="2"/>
</dbReference>
<dbReference type="InterPro" id="IPR020040">
    <property type="entry name" value="Ribosomal_uL6_a/b-dom"/>
</dbReference>
<dbReference type="AlphaFoldDB" id="A0AAE4FNR4"/>
<dbReference type="GO" id="GO:0019843">
    <property type="term" value="F:rRNA binding"/>
    <property type="evidence" value="ECO:0007669"/>
    <property type="project" value="UniProtKB-UniRule"/>
</dbReference>
<keyword evidence="4 6" id="KW-0689">Ribosomal protein</keyword>
<dbReference type="InterPro" id="IPR036789">
    <property type="entry name" value="Ribosomal_uL6-like_a/b-dom_sf"/>
</dbReference>
<evidence type="ECO:0000256" key="3">
    <source>
        <dbReference type="ARBA" id="ARBA00022884"/>
    </source>
</evidence>
<dbReference type="FunFam" id="3.90.930.12:FF:000001">
    <property type="entry name" value="50S ribosomal protein L6"/>
    <property type="match status" value="1"/>
</dbReference>
<dbReference type="PANTHER" id="PTHR11655:SF14">
    <property type="entry name" value="LARGE RIBOSOMAL SUBUNIT PROTEIN UL6M"/>
    <property type="match status" value="1"/>
</dbReference>
<dbReference type="EMBL" id="JAVMIP010000001">
    <property type="protein sequence ID" value="MDS3859474.1"/>
    <property type="molecule type" value="Genomic_DNA"/>
</dbReference>
<feature type="domain" description="Large ribosomal subunit protein uL6 alpha-beta" evidence="9">
    <location>
        <begin position="12"/>
        <end position="82"/>
    </location>
</feature>
<evidence type="ECO:0000313" key="11">
    <source>
        <dbReference type="Proteomes" id="UP001268256"/>
    </source>
</evidence>
<dbReference type="Proteomes" id="UP001268256">
    <property type="component" value="Unassembled WGS sequence"/>
</dbReference>
<dbReference type="PRINTS" id="PR00059">
    <property type="entry name" value="RIBOSOMALL6"/>
</dbReference>
<comment type="function">
    <text evidence="6 8">This protein binds to the 23S rRNA, and is important in its secondary structure. It is located near the subunit interface in the base of the L7/L12 stalk, and near the tRNA binding site of the peptidyltransferase center.</text>
</comment>
<proteinExistence type="inferred from homology"/>
<keyword evidence="3 6" id="KW-0694">RNA-binding</keyword>
<dbReference type="RefSeq" id="WP_322876791.1">
    <property type="nucleotide sequence ID" value="NZ_JAVMIP010000001.1"/>
</dbReference>
<dbReference type="GO" id="GO:0022625">
    <property type="term" value="C:cytosolic large ribosomal subunit"/>
    <property type="evidence" value="ECO:0007669"/>
    <property type="project" value="UniProtKB-UniRule"/>
</dbReference>
<comment type="similarity">
    <text evidence="1 6 7">Belongs to the universal ribosomal protein uL6 family.</text>
</comment>
<dbReference type="GO" id="GO:0003735">
    <property type="term" value="F:structural constituent of ribosome"/>
    <property type="evidence" value="ECO:0007669"/>
    <property type="project" value="UniProtKB-UniRule"/>
</dbReference>
<evidence type="ECO:0000256" key="2">
    <source>
        <dbReference type="ARBA" id="ARBA00022730"/>
    </source>
</evidence>
<comment type="caution">
    <text evidence="10">The sequence shown here is derived from an EMBL/GenBank/DDBJ whole genome shotgun (WGS) entry which is preliminary data.</text>
</comment>
<evidence type="ECO:0000313" key="10">
    <source>
        <dbReference type="EMBL" id="MDS3859474.1"/>
    </source>
</evidence>
<evidence type="ECO:0000256" key="5">
    <source>
        <dbReference type="ARBA" id="ARBA00023274"/>
    </source>
</evidence>
<feature type="domain" description="Large ribosomal subunit protein uL6 alpha-beta" evidence="9">
    <location>
        <begin position="91"/>
        <end position="172"/>
    </location>
</feature>
<dbReference type="PROSITE" id="PS00525">
    <property type="entry name" value="RIBOSOMAL_L6_1"/>
    <property type="match status" value="1"/>
</dbReference>
<gene>
    <name evidence="6 10" type="primary">rplF</name>
    <name evidence="6" type="synonym">rpl6</name>
    <name evidence="10" type="ORF">RIF25_01505</name>
</gene>
<dbReference type="HAMAP" id="MF_01365_B">
    <property type="entry name" value="Ribosomal_uL6_B"/>
    <property type="match status" value="1"/>
</dbReference>
<reference evidence="11" key="1">
    <citation type="submission" date="2023-07" db="EMBL/GenBank/DDBJ databases">
        <authorList>
            <person name="Luz R."/>
            <person name="Cordeiro R."/>
            <person name="Fonseca A."/>
            <person name="Goncalves V."/>
        </authorList>
    </citation>
    <scope>NUCLEOTIDE SEQUENCE [LARGE SCALE GENOMIC DNA]</scope>
    <source>
        <strain evidence="11">BACA0444</strain>
    </source>
</reference>
<evidence type="ECO:0000259" key="9">
    <source>
        <dbReference type="Pfam" id="PF00347"/>
    </source>
</evidence>
<keyword evidence="2 6" id="KW-0699">rRNA-binding</keyword>
<accession>A0AAE4FNR4</accession>